<dbReference type="EMBL" id="CP002047">
    <property type="protein sequence ID" value="ADI03259.1"/>
    <property type="molecule type" value="Genomic_DNA"/>
</dbReference>
<evidence type="ECO:0000256" key="4">
    <source>
        <dbReference type="ARBA" id="ARBA00022692"/>
    </source>
</evidence>
<dbReference type="RefSeq" id="WP_014172738.1">
    <property type="nucleotide sequence ID" value="NC_016582.1"/>
</dbReference>
<accession>D7BUR8</accession>
<dbReference type="GO" id="GO:0005886">
    <property type="term" value="C:plasma membrane"/>
    <property type="evidence" value="ECO:0007669"/>
    <property type="project" value="UniProtKB-SubCell"/>
</dbReference>
<dbReference type="AlphaFoldDB" id="D7BUR8"/>
<feature type="transmembrane region" description="Helical" evidence="7">
    <location>
        <begin position="348"/>
        <end position="366"/>
    </location>
</feature>
<dbReference type="PANTHER" id="PTHR23513:SF6">
    <property type="entry name" value="MAJOR FACILITATOR SUPERFAMILY ASSOCIATED DOMAIN-CONTAINING PROTEIN"/>
    <property type="match status" value="1"/>
</dbReference>
<dbReference type="PANTHER" id="PTHR23513">
    <property type="entry name" value="INTEGRAL MEMBRANE EFFLUX PROTEIN-RELATED"/>
    <property type="match status" value="1"/>
</dbReference>
<evidence type="ECO:0000256" key="7">
    <source>
        <dbReference type="SAM" id="Phobius"/>
    </source>
</evidence>
<dbReference type="InterPro" id="IPR036259">
    <property type="entry name" value="MFS_trans_sf"/>
</dbReference>
<protein>
    <submittedName>
        <fullName evidence="8">Transporter, major facilitator superfamily</fullName>
    </submittedName>
</protein>
<name>D7BUR8_STRBB</name>
<dbReference type="KEGG" id="sbh:SBI_00138"/>
<dbReference type="Gene3D" id="1.20.1250.20">
    <property type="entry name" value="MFS general substrate transporter like domains"/>
    <property type="match status" value="1"/>
</dbReference>
<feature type="transmembrane region" description="Helical" evidence="7">
    <location>
        <begin position="372"/>
        <end position="392"/>
    </location>
</feature>
<feature type="transmembrane region" description="Helical" evidence="7">
    <location>
        <begin position="39"/>
        <end position="60"/>
    </location>
</feature>
<evidence type="ECO:0000256" key="3">
    <source>
        <dbReference type="ARBA" id="ARBA00022475"/>
    </source>
</evidence>
<evidence type="ECO:0000313" key="9">
    <source>
        <dbReference type="Proteomes" id="UP000000377"/>
    </source>
</evidence>
<feature type="transmembrane region" description="Helical" evidence="7">
    <location>
        <begin position="221"/>
        <end position="242"/>
    </location>
</feature>
<dbReference type="InterPro" id="IPR010290">
    <property type="entry name" value="TM_effector"/>
</dbReference>
<keyword evidence="6 7" id="KW-0472">Membrane</keyword>
<dbReference type="eggNOG" id="COG0477">
    <property type="taxonomic scope" value="Bacteria"/>
</dbReference>
<reference evidence="8 9" key="1">
    <citation type="journal article" date="2010" name="J. Bacteriol.">
        <title>Genome sequence of the milbemycin-producing bacterium Streptomyces bingchenggensis.</title>
        <authorList>
            <person name="Wang X.J."/>
            <person name="Yan Y.J."/>
            <person name="Zhang B."/>
            <person name="An J."/>
            <person name="Wang J.J."/>
            <person name="Tian J."/>
            <person name="Jiang L."/>
            <person name="Chen Y.H."/>
            <person name="Huang S.X."/>
            <person name="Yin M."/>
            <person name="Zhang J."/>
            <person name="Gao A.L."/>
            <person name="Liu C.X."/>
            <person name="Zhu Z.X."/>
            <person name="Xiang W.S."/>
        </authorList>
    </citation>
    <scope>NUCLEOTIDE SEQUENCE [LARGE SCALE GENOMIC DNA]</scope>
    <source>
        <strain evidence="8 9">BCW-1</strain>
    </source>
</reference>
<feature type="transmembrane region" description="Helical" evidence="7">
    <location>
        <begin position="164"/>
        <end position="185"/>
    </location>
</feature>
<dbReference type="PATRIC" id="fig|749414.3.peg.141"/>
<feature type="transmembrane region" description="Helical" evidence="7">
    <location>
        <begin position="9"/>
        <end position="33"/>
    </location>
</feature>
<gene>
    <name evidence="8" type="ordered locus">SBI_00138</name>
</gene>
<evidence type="ECO:0000256" key="6">
    <source>
        <dbReference type="ARBA" id="ARBA00023136"/>
    </source>
</evidence>
<evidence type="ECO:0000256" key="5">
    <source>
        <dbReference type="ARBA" id="ARBA00022989"/>
    </source>
</evidence>
<organism evidence="8 9">
    <name type="scientific">Streptomyces bingchenggensis (strain BCW-1)</name>
    <dbReference type="NCBI Taxonomy" id="749414"/>
    <lineage>
        <taxon>Bacteria</taxon>
        <taxon>Bacillati</taxon>
        <taxon>Actinomycetota</taxon>
        <taxon>Actinomycetes</taxon>
        <taxon>Kitasatosporales</taxon>
        <taxon>Streptomycetaceae</taxon>
        <taxon>Streptomyces</taxon>
    </lineage>
</organism>
<evidence type="ECO:0000256" key="1">
    <source>
        <dbReference type="ARBA" id="ARBA00004651"/>
    </source>
</evidence>
<dbReference type="Pfam" id="PF05977">
    <property type="entry name" value="MFS_3"/>
    <property type="match status" value="1"/>
</dbReference>
<feature type="transmembrane region" description="Helical" evidence="7">
    <location>
        <begin position="254"/>
        <end position="272"/>
    </location>
</feature>
<keyword evidence="5 7" id="KW-1133">Transmembrane helix</keyword>
<proteinExistence type="predicted"/>
<evidence type="ECO:0000256" key="2">
    <source>
        <dbReference type="ARBA" id="ARBA00022448"/>
    </source>
</evidence>
<dbReference type="CDD" id="cd06173">
    <property type="entry name" value="MFS_MefA_like"/>
    <property type="match status" value="1"/>
</dbReference>
<dbReference type="Proteomes" id="UP000000377">
    <property type="component" value="Chromosome"/>
</dbReference>
<comment type="subcellular location">
    <subcellularLocation>
        <location evidence="1">Cell membrane</location>
        <topology evidence="1">Multi-pass membrane protein</topology>
    </subcellularLocation>
</comment>
<dbReference type="STRING" id="749414.SBI_00138"/>
<keyword evidence="9" id="KW-1185">Reference proteome</keyword>
<keyword evidence="4 7" id="KW-0812">Transmembrane</keyword>
<keyword evidence="3" id="KW-1003">Cell membrane</keyword>
<dbReference type="HOGENOM" id="CLU_034180_13_4_11"/>
<dbReference type="SUPFAM" id="SSF103473">
    <property type="entry name" value="MFS general substrate transporter"/>
    <property type="match status" value="1"/>
</dbReference>
<feature type="transmembrane region" description="Helical" evidence="7">
    <location>
        <begin position="279"/>
        <end position="301"/>
    </location>
</feature>
<feature type="transmembrane region" description="Helical" evidence="7">
    <location>
        <begin position="307"/>
        <end position="327"/>
    </location>
</feature>
<sequence>MPRRRDYRLFLISQTISNVGSSFTAFGLPLLVFRLTGSAVNLALTTVAGFLPYLLFGLVIGAWVDRVDRRRALVDAVVARGLTIAVLPVLGGLDMLTVWAVYAVAFVNTSLGIVSSAVESTAIPTLVSRDELADANGKLRAGYAAAQVTGPLLAGALIGGGLPVTGVFAIDAVSFWLAATLLLAIRTRFSGDPPREERRSVASDVGTGLRYVLADPVLRGIALHAALYNLIGSTVTSQLVLFAHQRLGADDAQVGLLFACGALGTAAALFTFSRLARRASFTTTTLGVMMCWSVLVLGLSVSTDIRLGAVFWACAAGLPSVYAVRTLTLRQTVVPDHLLGRVQTTGQVLAWSAQPIGAFIGAWLISVTGRIAVVYAGSAVLMAAVTGCFWLGPLGKADIRE</sequence>
<keyword evidence="2" id="KW-0813">Transport</keyword>
<evidence type="ECO:0000313" key="8">
    <source>
        <dbReference type="EMBL" id="ADI03259.1"/>
    </source>
</evidence>